<comment type="caution">
    <text evidence="7">The sequence shown here is derived from an EMBL/GenBank/DDBJ whole genome shotgun (WGS) entry which is preliminary data.</text>
</comment>
<dbReference type="Gene3D" id="3.40.50.10810">
    <property type="entry name" value="Tandem AAA-ATPase domain"/>
    <property type="match status" value="1"/>
</dbReference>
<dbReference type="Gene3D" id="3.40.50.300">
    <property type="entry name" value="P-loop containing nucleotide triphosphate hydrolases"/>
    <property type="match status" value="1"/>
</dbReference>
<dbReference type="FunFam" id="3.40.50.10810:FF:000020">
    <property type="entry name" value="DNA repair and recombination protein RAD54B"/>
    <property type="match status" value="1"/>
</dbReference>
<evidence type="ECO:0000259" key="6">
    <source>
        <dbReference type="PROSITE" id="PS51194"/>
    </source>
</evidence>
<dbReference type="PANTHER" id="PTHR45629">
    <property type="entry name" value="SNF2/RAD54 FAMILY MEMBER"/>
    <property type="match status" value="1"/>
</dbReference>
<keyword evidence="8" id="KW-1185">Reference proteome</keyword>
<feature type="region of interest" description="Disordered" evidence="4">
    <location>
        <begin position="1"/>
        <end position="49"/>
    </location>
</feature>
<dbReference type="AlphaFoldDB" id="A0AAW0GHG9"/>
<dbReference type="InterPro" id="IPR000330">
    <property type="entry name" value="SNF2_N"/>
</dbReference>
<dbReference type="Pfam" id="PF00176">
    <property type="entry name" value="SNF2-rel_dom"/>
    <property type="match status" value="1"/>
</dbReference>
<feature type="compositionally biased region" description="Polar residues" evidence="4">
    <location>
        <begin position="1"/>
        <end position="11"/>
    </location>
</feature>
<dbReference type="GO" id="GO:0005634">
    <property type="term" value="C:nucleus"/>
    <property type="evidence" value="ECO:0007669"/>
    <property type="project" value="TreeGrafter"/>
</dbReference>
<feature type="compositionally biased region" description="Polar residues" evidence="4">
    <location>
        <begin position="30"/>
        <end position="44"/>
    </location>
</feature>
<dbReference type="GO" id="GO:0015616">
    <property type="term" value="F:DNA translocase activity"/>
    <property type="evidence" value="ECO:0007669"/>
    <property type="project" value="TreeGrafter"/>
</dbReference>
<keyword evidence="1" id="KW-0547">Nucleotide-binding</keyword>
<evidence type="ECO:0000256" key="3">
    <source>
        <dbReference type="ARBA" id="ARBA00022840"/>
    </source>
</evidence>
<keyword evidence="2" id="KW-0378">Hydrolase</keyword>
<dbReference type="PROSITE" id="PS51194">
    <property type="entry name" value="HELICASE_CTER"/>
    <property type="match status" value="1"/>
</dbReference>
<feature type="compositionally biased region" description="Basic and acidic residues" evidence="4">
    <location>
        <begin position="16"/>
        <end position="26"/>
    </location>
</feature>
<name>A0AAW0GHG9_9APHY</name>
<dbReference type="CDD" id="cd18004">
    <property type="entry name" value="DEXHc_RAD54"/>
    <property type="match status" value="1"/>
</dbReference>
<dbReference type="SMART" id="SM00487">
    <property type="entry name" value="DEXDc"/>
    <property type="match status" value="1"/>
</dbReference>
<evidence type="ECO:0000313" key="7">
    <source>
        <dbReference type="EMBL" id="KAK7692796.1"/>
    </source>
</evidence>
<dbReference type="Proteomes" id="UP001385951">
    <property type="component" value="Unassembled WGS sequence"/>
</dbReference>
<dbReference type="PANTHER" id="PTHR45629:SF7">
    <property type="entry name" value="DNA EXCISION REPAIR PROTEIN ERCC-6-RELATED"/>
    <property type="match status" value="1"/>
</dbReference>
<dbReference type="CDD" id="cd18793">
    <property type="entry name" value="SF2_C_SNF"/>
    <property type="match status" value="1"/>
</dbReference>
<evidence type="ECO:0008006" key="9">
    <source>
        <dbReference type="Google" id="ProtNLM"/>
    </source>
</evidence>
<dbReference type="GO" id="GO:0000724">
    <property type="term" value="P:double-strand break repair via homologous recombination"/>
    <property type="evidence" value="ECO:0007669"/>
    <property type="project" value="TreeGrafter"/>
</dbReference>
<dbReference type="SUPFAM" id="SSF52540">
    <property type="entry name" value="P-loop containing nucleoside triphosphate hydrolases"/>
    <property type="match status" value="2"/>
</dbReference>
<dbReference type="InterPro" id="IPR049730">
    <property type="entry name" value="SNF2/RAD54-like_C"/>
</dbReference>
<dbReference type="InterPro" id="IPR050496">
    <property type="entry name" value="SNF2_RAD54_helicase_repair"/>
</dbReference>
<dbReference type="InterPro" id="IPR014001">
    <property type="entry name" value="Helicase_ATP-bd"/>
</dbReference>
<dbReference type="GO" id="GO:0016787">
    <property type="term" value="F:hydrolase activity"/>
    <property type="evidence" value="ECO:0007669"/>
    <property type="project" value="UniProtKB-KW"/>
</dbReference>
<dbReference type="PROSITE" id="PS51192">
    <property type="entry name" value="HELICASE_ATP_BIND_1"/>
    <property type="match status" value="1"/>
</dbReference>
<feature type="domain" description="Helicase C-terminal" evidence="6">
    <location>
        <begin position="741"/>
        <end position="897"/>
    </location>
</feature>
<dbReference type="InterPro" id="IPR038718">
    <property type="entry name" value="SNF2-like_sf"/>
</dbReference>
<feature type="region of interest" description="Disordered" evidence="4">
    <location>
        <begin position="169"/>
        <end position="194"/>
    </location>
</feature>
<evidence type="ECO:0000256" key="1">
    <source>
        <dbReference type="ARBA" id="ARBA00022741"/>
    </source>
</evidence>
<feature type="region of interest" description="Disordered" evidence="4">
    <location>
        <begin position="278"/>
        <end position="301"/>
    </location>
</feature>
<dbReference type="Gene3D" id="1.20.120.850">
    <property type="entry name" value="SWI2/SNF2 ATPases, N-terminal domain"/>
    <property type="match status" value="1"/>
</dbReference>
<dbReference type="GO" id="GO:0007131">
    <property type="term" value="P:reciprocal meiotic recombination"/>
    <property type="evidence" value="ECO:0007669"/>
    <property type="project" value="TreeGrafter"/>
</dbReference>
<evidence type="ECO:0000256" key="2">
    <source>
        <dbReference type="ARBA" id="ARBA00022801"/>
    </source>
</evidence>
<dbReference type="InterPro" id="IPR001650">
    <property type="entry name" value="Helicase_C-like"/>
</dbReference>
<evidence type="ECO:0000313" key="8">
    <source>
        <dbReference type="Proteomes" id="UP001385951"/>
    </source>
</evidence>
<dbReference type="InterPro" id="IPR027417">
    <property type="entry name" value="P-loop_NTPase"/>
</dbReference>
<gene>
    <name evidence="7" type="ORF">QCA50_004429</name>
</gene>
<accession>A0AAW0GHG9</accession>
<keyword evidence="3" id="KW-0067">ATP-binding</keyword>
<organism evidence="7 8">
    <name type="scientific">Cerrena zonata</name>
    <dbReference type="NCBI Taxonomy" id="2478898"/>
    <lineage>
        <taxon>Eukaryota</taxon>
        <taxon>Fungi</taxon>
        <taxon>Dikarya</taxon>
        <taxon>Basidiomycota</taxon>
        <taxon>Agaricomycotina</taxon>
        <taxon>Agaricomycetes</taxon>
        <taxon>Polyporales</taxon>
        <taxon>Cerrenaceae</taxon>
        <taxon>Cerrena</taxon>
    </lineage>
</organism>
<feature type="compositionally biased region" description="Polar residues" evidence="4">
    <location>
        <begin position="169"/>
        <end position="192"/>
    </location>
</feature>
<dbReference type="Pfam" id="PF00271">
    <property type="entry name" value="Helicase_C"/>
    <property type="match status" value="1"/>
</dbReference>
<evidence type="ECO:0000256" key="4">
    <source>
        <dbReference type="SAM" id="MobiDB-lite"/>
    </source>
</evidence>
<sequence length="1074" mass="119785">MPPFSNPVSANSKKRRIDDDSNDTPHKRQSTGSGFAPSTPNAENQPGDRYWYVQWRNPQQKKHKTWDGDGILLQTRSGQCVLLDMESKRIANGKPAGMSDIVVDVEFTVGSKDVCIEREVKREDYFSGKCFQGDVAPEPVKQHSAALTKPYVPLRPKTINGFKPPSFVTHSSAAKPSSTTHKSPVVPSTTPDTVHHTVNYPGRSYWSANWRKAQMKKNKTWDGDGYVLQKADKLTLVSEKGILYGSTKWSGQPLCNGYSGRVGHREFELDCEVSQGDLPMIKGSSREETSDTELEIGGPSTPQVYAASNRPTTPTVVRDETPSKPSAIPAKSFYAHVKPQAKLNGPLHDPDVDGAIVMKSPNAEQAKKYNKKNAPIVPVVIDPLLARKLRPHQVEGVEFMYECVMGLTHEGQGCILADEMGMGKTLQTIALVWTLLKQNPYAGIGPVVGKVLIVCPVSLINNWKHEFHKWLGRDRVGVFVVDKDKSAVNQFLNSRVHKVLIMGYERLRTVIKDLAYCIPPIGLIICDEGHRLKSANNKTSKMFEHLKTPRRIILSGTPIQNDLSEFHAMADFCNPGILDDYQSFRKKYEAPIMKSRTPECSSKEKELGDGRLAGLMDLARLFVLRRDAGILKKYLPPKYEYVVFITPTKLQRDIFQRILTRDNIDNISSNHTAESLALINLLTKISNSPILLKATVDQARSKGASGDMIKKVALEDAVRFIPERAQVEDVSLSGKLVALANLLRAIYKTTEEKCIIVSHYTSTLNIIEAFCKKKLYTYLRLDGQTPANKRQDYVNEFNRSSQNQRFIFLLSSKAGGVGLNLIGASRLCLIDSDWNPSHDLQSMARIHRDGQKQAVFIYRFLTAGTIDEKIFQRQVTKLGLSNSLIGDGKSSSTSDSFSSKDLRDIFTIHPNAACHTHDLLECPCNGDYPDIPDLGSDDESEGPEEMGFVTASQVKPEHIEKMDKAYLKQKKAQLASLGEWKHIDCLRLYARDHVHDPILQKLLYTGQTPRARPPATGNQSRAQAILDATDLDLMTEEQTVWKVADVPGGSISFLFERGIKSVTENDEVAQEEDI</sequence>
<proteinExistence type="predicted"/>
<protein>
    <recommendedName>
        <fullName evidence="9">DNA repair and recombination protein RAD54B</fullName>
    </recommendedName>
</protein>
<dbReference type="EMBL" id="JASBNA010000004">
    <property type="protein sequence ID" value="KAK7692796.1"/>
    <property type="molecule type" value="Genomic_DNA"/>
</dbReference>
<dbReference type="SMART" id="SM00490">
    <property type="entry name" value="HELICc"/>
    <property type="match status" value="1"/>
</dbReference>
<dbReference type="GO" id="GO:0005524">
    <property type="term" value="F:ATP binding"/>
    <property type="evidence" value="ECO:0007669"/>
    <property type="project" value="InterPro"/>
</dbReference>
<reference evidence="7 8" key="1">
    <citation type="submission" date="2022-09" db="EMBL/GenBank/DDBJ databases">
        <authorList>
            <person name="Palmer J.M."/>
        </authorList>
    </citation>
    <scope>NUCLEOTIDE SEQUENCE [LARGE SCALE GENOMIC DNA]</scope>
    <source>
        <strain evidence="7 8">DSM 7382</strain>
    </source>
</reference>
<feature type="domain" description="Helicase ATP-binding" evidence="5">
    <location>
        <begin position="405"/>
        <end position="576"/>
    </location>
</feature>
<evidence type="ECO:0000259" key="5">
    <source>
        <dbReference type="PROSITE" id="PS51192"/>
    </source>
</evidence>